<dbReference type="Proteomes" id="UP000515563">
    <property type="component" value="Chromosome"/>
</dbReference>
<sequence length="393" mass="41936">MAYVRYGVPLKQSLLSVAYQLILVWVAIGLILMPGLVGADWPGWTATMVLVVLLALPTASVLLVVSPGASRVARWVAVVAVGALLVRLLWSLYDVGPVLLIAAVPVLALTGLAVLLLVYSWPRATSWALRDVAHSRGWRVSKEVELALPVLPLPVGRTWVARNVVQAPAGTAFEVRWLEWHGLLCRRRRLSVFVATRLQAALPPMEVRPGSGLTRSDLTLESGEFNRSFDVIGEDPRYVMSVLHPRAMQALLDARPIGLAIAEDALVLYDAAELTPESLVRGLSTIERIQLPGHVFAEFGHRAAQPSRGLRFTGARFNLSPAAVLGRFLSLGSGLLAVTLAACLAAAAVESRADGVPFDPPRSVSALLMSIAALAVLSIIGALAARPHGSALA</sequence>
<evidence type="ECO:0000313" key="3">
    <source>
        <dbReference type="Proteomes" id="UP000515563"/>
    </source>
</evidence>
<feature type="transmembrane region" description="Helical" evidence="1">
    <location>
        <begin position="364"/>
        <end position="385"/>
    </location>
</feature>
<protein>
    <recommendedName>
        <fullName evidence="4">DUF3137 domain-containing protein</fullName>
    </recommendedName>
</protein>
<dbReference type="KEGG" id="kqi:F1D05_07355"/>
<evidence type="ECO:0008006" key="4">
    <source>
        <dbReference type="Google" id="ProtNLM"/>
    </source>
</evidence>
<accession>A0A7G6WUU2</accession>
<name>A0A7G6WUU2_9ACTN</name>
<proteinExistence type="predicted"/>
<feature type="transmembrane region" description="Helical" evidence="1">
    <location>
        <begin position="99"/>
        <end position="121"/>
    </location>
</feature>
<feature type="transmembrane region" description="Helical" evidence="1">
    <location>
        <begin position="328"/>
        <end position="349"/>
    </location>
</feature>
<evidence type="ECO:0000313" key="2">
    <source>
        <dbReference type="EMBL" id="QNE17757.1"/>
    </source>
</evidence>
<dbReference type="EMBL" id="CP043661">
    <property type="protein sequence ID" value="QNE17757.1"/>
    <property type="molecule type" value="Genomic_DNA"/>
</dbReference>
<keyword evidence="1" id="KW-0812">Transmembrane</keyword>
<feature type="transmembrane region" description="Helical" evidence="1">
    <location>
        <begin position="12"/>
        <end position="32"/>
    </location>
</feature>
<dbReference type="RefSeq" id="WP_185446584.1">
    <property type="nucleotide sequence ID" value="NZ_CP043661.1"/>
</dbReference>
<keyword evidence="1" id="KW-0472">Membrane</keyword>
<feature type="transmembrane region" description="Helical" evidence="1">
    <location>
        <begin position="72"/>
        <end position="93"/>
    </location>
</feature>
<reference evidence="2 3" key="2">
    <citation type="journal article" date="2020" name="Microbiol. Resour. Announc.">
        <title>Antarctic desert soil bacteria exhibit high novel natural product potential, evaluated through long-read genome sequencing and comparative genomics.</title>
        <authorList>
            <person name="Benaud N."/>
            <person name="Edwards R.J."/>
            <person name="Amos T.G."/>
            <person name="D'Agostino P.M."/>
            <person name="Gutierrez-Chavez C."/>
            <person name="Montgomery K."/>
            <person name="Nicetic I."/>
            <person name="Ferrari B.C."/>
        </authorList>
    </citation>
    <scope>NUCLEOTIDE SEQUENCE [LARGE SCALE GENOMIC DNA]</scope>
    <source>
        <strain evidence="2 3">SPB151</strain>
    </source>
</reference>
<keyword evidence="1" id="KW-1133">Transmembrane helix</keyword>
<evidence type="ECO:0000256" key="1">
    <source>
        <dbReference type="SAM" id="Phobius"/>
    </source>
</evidence>
<feature type="transmembrane region" description="Helical" evidence="1">
    <location>
        <begin position="44"/>
        <end position="65"/>
    </location>
</feature>
<gene>
    <name evidence="2" type="ORF">F1D05_07355</name>
</gene>
<keyword evidence="3" id="KW-1185">Reference proteome</keyword>
<reference evidence="3" key="1">
    <citation type="submission" date="2019-09" db="EMBL/GenBank/DDBJ databases">
        <title>Antimicrobial potential of Antarctic Bacteria.</title>
        <authorList>
            <person name="Benaud N."/>
            <person name="Edwards R.J."/>
            <person name="Ferrari B.C."/>
        </authorList>
    </citation>
    <scope>NUCLEOTIDE SEQUENCE [LARGE SCALE GENOMIC DNA]</scope>
    <source>
        <strain evidence="3">SPB151</strain>
    </source>
</reference>
<dbReference type="AlphaFoldDB" id="A0A7G6WUU2"/>
<organism evidence="2 3">
    <name type="scientific">Kribbella qitaiheensis</name>
    <dbReference type="NCBI Taxonomy" id="1544730"/>
    <lineage>
        <taxon>Bacteria</taxon>
        <taxon>Bacillati</taxon>
        <taxon>Actinomycetota</taxon>
        <taxon>Actinomycetes</taxon>
        <taxon>Propionibacteriales</taxon>
        <taxon>Kribbellaceae</taxon>
        <taxon>Kribbella</taxon>
    </lineage>
</organism>